<dbReference type="Gene3D" id="2.60.40.640">
    <property type="match status" value="2"/>
</dbReference>
<gene>
    <name evidence="3" type="ORF">QVE165_LOCUS14470</name>
</gene>
<keyword evidence="4" id="KW-1185">Reference proteome</keyword>
<evidence type="ECO:0000313" key="4">
    <source>
        <dbReference type="Proteomes" id="UP000663832"/>
    </source>
</evidence>
<dbReference type="PANTHER" id="PTHR11188">
    <property type="entry name" value="ARRESTIN DOMAIN CONTAINING PROTEIN"/>
    <property type="match status" value="1"/>
</dbReference>
<dbReference type="GO" id="GO:0005737">
    <property type="term" value="C:cytoplasm"/>
    <property type="evidence" value="ECO:0007669"/>
    <property type="project" value="TreeGrafter"/>
</dbReference>
<sequence length="305" mass="34539">MRCGASNSNVIFNFDRAKPMFAAGEIISGTVQLNVKDDSLKVNEIDLQLIGTTGYSTRSTDGNQHSRTNYHYVRFFATQYVFAIPNGGERELTYSNGQYSWPFQIQLPDQIPPTMNQPRLYPHVRYYLQLAIDKGGHKRKIGEEKYITVFPRVSLSQQVPNYMTATMFGNHNRKDITVKGTLNKMGYVPGEMIQGTLEIEKPNQILIKQVDLSINGTYNIQMQEAHFKVNPSTVQGIAQRKGERMVEKFEIMISDKTLSPSYQLRGGQNNAAAVTRSYMLKFQIKAAGVFTNFEILVPFILGTQL</sequence>
<dbReference type="PANTHER" id="PTHR11188:SF17">
    <property type="entry name" value="FI21816P1"/>
    <property type="match status" value="1"/>
</dbReference>
<dbReference type="InterPro" id="IPR014752">
    <property type="entry name" value="Arrestin-like_C"/>
</dbReference>
<organism evidence="3 4">
    <name type="scientific">Adineta steineri</name>
    <dbReference type="NCBI Taxonomy" id="433720"/>
    <lineage>
        <taxon>Eukaryota</taxon>
        <taxon>Metazoa</taxon>
        <taxon>Spiralia</taxon>
        <taxon>Gnathifera</taxon>
        <taxon>Rotifera</taxon>
        <taxon>Eurotatoria</taxon>
        <taxon>Bdelloidea</taxon>
        <taxon>Adinetida</taxon>
        <taxon>Adinetidae</taxon>
        <taxon>Adineta</taxon>
    </lineage>
</organism>
<comment type="similarity">
    <text evidence="1">Belongs to the arrestin family.</text>
</comment>
<dbReference type="EMBL" id="CAJNOM010000076">
    <property type="protein sequence ID" value="CAF0992396.1"/>
    <property type="molecule type" value="Genomic_DNA"/>
</dbReference>
<protein>
    <recommendedName>
        <fullName evidence="2">Arrestin-like N-terminal domain-containing protein</fullName>
    </recommendedName>
</protein>
<dbReference type="InterPro" id="IPR011021">
    <property type="entry name" value="Arrestin-like_N"/>
</dbReference>
<dbReference type="InterPro" id="IPR014756">
    <property type="entry name" value="Ig_E-set"/>
</dbReference>
<dbReference type="Proteomes" id="UP000663832">
    <property type="component" value="Unassembled WGS sequence"/>
</dbReference>
<reference evidence="3" key="1">
    <citation type="submission" date="2021-02" db="EMBL/GenBank/DDBJ databases">
        <authorList>
            <person name="Nowell W R."/>
        </authorList>
    </citation>
    <scope>NUCLEOTIDE SEQUENCE</scope>
</reference>
<comment type="caution">
    <text evidence="3">The sequence shown here is derived from an EMBL/GenBank/DDBJ whole genome shotgun (WGS) entry which is preliminary data.</text>
</comment>
<evidence type="ECO:0000259" key="2">
    <source>
        <dbReference type="Pfam" id="PF00339"/>
    </source>
</evidence>
<evidence type="ECO:0000256" key="1">
    <source>
        <dbReference type="ARBA" id="ARBA00005298"/>
    </source>
</evidence>
<dbReference type="Pfam" id="PF00339">
    <property type="entry name" value="Arrestin_N"/>
    <property type="match status" value="1"/>
</dbReference>
<name>A0A814G6E7_9BILA</name>
<evidence type="ECO:0000313" key="3">
    <source>
        <dbReference type="EMBL" id="CAF0992396.1"/>
    </source>
</evidence>
<proteinExistence type="inferred from homology"/>
<dbReference type="OrthoDB" id="2333384at2759"/>
<accession>A0A814G6E7</accession>
<dbReference type="GO" id="GO:0015031">
    <property type="term" value="P:protein transport"/>
    <property type="evidence" value="ECO:0007669"/>
    <property type="project" value="TreeGrafter"/>
</dbReference>
<dbReference type="SUPFAM" id="SSF81296">
    <property type="entry name" value="E set domains"/>
    <property type="match status" value="2"/>
</dbReference>
<dbReference type="InterPro" id="IPR050357">
    <property type="entry name" value="Arrestin_domain-protein"/>
</dbReference>
<dbReference type="AlphaFoldDB" id="A0A814G6E7"/>
<feature type="domain" description="Arrestin-like N-terminal" evidence="2">
    <location>
        <begin position="12"/>
        <end position="155"/>
    </location>
</feature>